<evidence type="ECO:0000313" key="2">
    <source>
        <dbReference type="Proteomes" id="UP000284006"/>
    </source>
</evidence>
<sequence length="83" mass="9157">MAIDFKKPRLHSEVFMLDLVCAVSDAKPINNVRLQERFRASAQCESKEQEAVIRLISAVTGKHCAGSAMQSMRKLSGHAKDVA</sequence>
<dbReference type="AlphaFoldDB" id="A0A418Y4K9"/>
<reference evidence="1 2" key="1">
    <citation type="submission" date="2018-09" db="EMBL/GenBank/DDBJ databases">
        <authorList>
            <person name="Zhu H."/>
        </authorList>
    </citation>
    <scope>NUCLEOTIDE SEQUENCE [LARGE SCALE GENOMIC DNA]</scope>
    <source>
        <strain evidence="1 2">K1S02-61</strain>
    </source>
</reference>
<accession>A0A418Y4K9</accession>
<keyword evidence="2" id="KW-1185">Reference proteome</keyword>
<dbReference type="EMBL" id="QYUP01000078">
    <property type="protein sequence ID" value="RJG20810.1"/>
    <property type="molecule type" value="Genomic_DNA"/>
</dbReference>
<evidence type="ECO:0000313" key="1">
    <source>
        <dbReference type="EMBL" id="RJG20810.1"/>
    </source>
</evidence>
<gene>
    <name evidence="1" type="ORF">D3872_07840</name>
</gene>
<protein>
    <submittedName>
        <fullName evidence="1">Uncharacterized protein</fullName>
    </submittedName>
</protein>
<proteinExistence type="predicted"/>
<comment type="caution">
    <text evidence="1">The sequence shown here is derived from an EMBL/GenBank/DDBJ whole genome shotgun (WGS) entry which is preliminary data.</text>
</comment>
<organism evidence="1 2">
    <name type="scientific">Massilia cavernae</name>
    <dbReference type="NCBI Taxonomy" id="2320864"/>
    <lineage>
        <taxon>Bacteria</taxon>
        <taxon>Pseudomonadati</taxon>
        <taxon>Pseudomonadota</taxon>
        <taxon>Betaproteobacteria</taxon>
        <taxon>Burkholderiales</taxon>
        <taxon>Oxalobacteraceae</taxon>
        <taxon>Telluria group</taxon>
        <taxon>Massilia</taxon>
    </lineage>
</organism>
<name>A0A418Y4K9_9BURK</name>
<dbReference type="Proteomes" id="UP000284006">
    <property type="component" value="Unassembled WGS sequence"/>
</dbReference>